<keyword evidence="1" id="KW-0067">ATP-binding</keyword>
<dbReference type="NCBIfam" id="NF004351">
    <property type="entry name" value="PRK05731.1-4"/>
    <property type="match status" value="1"/>
</dbReference>
<dbReference type="PANTHER" id="PTHR30270:SF0">
    <property type="entry name" value="THIAMINE-MONOPHOSPHATE KINASE"/>
    <property type="match status" value="1"/>
</dbReference>
<protein>
    <recommendedName>
        <fullName evidence="1">Thiamine-monophosphate kinase</fullName>
        <shortName evidence="1">TMP kinase</shortName>
        <shortName evidence="1">Thiamine-phosphate kinase</shortName>
        <ecNumber evidence="1">2.7.4.16</ecNumber>
    </recommendedName>
</protein>
<dbReference type="InterPro" id="IPR016188">
    <property type="entry name" value="PurM-like_N"/>
</dbReference>
<dbReference type="NCBIfam" id="TIGR01379">
    <property type="entry name" value="thiL"/>
    <property type="match status" value="1"/>
</dbReference>
<dbReference type="SUPFAM" id="SSF56042">
    <property type="entry name" value="PurM C-terminal domain-like"/>
    <property type="match status" value="1"/>
</dbReference>
<dbReference type="PIRSF" id="PIRSF005303">
    <property type="entry name" value="Thiam_monoph_kin"/>
    <property type="match status" value="1"/>
</dbReference>
<evidence type="ECO:0000313" key="3">
    <source>
        <dbReference type="EMBL" id="QPL06642.1"/>
    </source>
</evidence>
<keyword evidence="1 3" id="KW-0418">Kinase</keyword>
<evidence type="ECO:0000259" key="2">
    <source>
        <dbReference type="Pfam" id="PF00586"/>
    </source>
</evidence>
<dbReference type="GO" id="GO:0000287">
    <property type="term" value="F:magnesium ion binding"/>
    <property type="evidence" value="ECO:0007669"/>
    <property type="project" value="UniProtKB-UniRule"/>
</dbReference>
<feature type="domain" description="PurM-like N-terminal" evidence="2">
    <location>
        <begin position="28"/>
        <end position="138"/>
    </location>
</feature>
<feature type="binding site" evidence="1">
    <location>
        <position position="46"/>
    </location>
    <ligand>
        <name>Mg(2+)</name>
        <dbReference type="ChEBI" id="CHEBI:18420"/>
        <label>2</label>
    </ligand>
</feature>
<feature type="binding site" evidence="1">
    <location>
        <position position="75"/>
    </location>
    <ligand>
        <name>Mg(2+)</name>
        <dbReference type="ChEBI" id="CHEBI:18420"/>
        <label>4</label>
    </ligand>
</feature>
<feature type="binding site" evidence="1">
    <location>
        <position position="218"/>
    </location>
    <ligand>
        <name>Mg(2+)</name>
        <dbReference type="ChEBI" id="CHEBI:18420"/>
        <label>3</label>
    </ligand>
</feature>
<feature type="binding site" evidence="1">
    <location>
        <position position="30"/>
    </location>
    <ligand>
        <name>Mg(2+)</name>
        <dbReference type="ChEBI" id="CHEBI:18420"/>
        <label>3</label>
    </ligand>
</feature>
<dbReference type="GO" id="GO:0009228">
    <property type="term" value="P:thiamine biosynthetic process"/>
    <property type="evidence" value="ECO:0007669"/>
    <property type="project" value="UniProtKB-KW"/>
</dbReference>
<sequence length="342" mass="34616">MGDLDESELLTVLTPPLPASPLEVVGNGDDGAVLAAPDGRYVVSTDVLVEGRHFRTDWSTPEQVGRRAAAQNLADVMGMGARPTAMVVSLVLPGSTPVAWVRGLASGLGQTCRRAGAGVVGGDLSAGDAVVIAVTVHGDLEGRPPVLRSGARPGDLLVHAGDLGSSRAGLALLSAGLDPESRPADGQARRCIERFLTPVPPLEAGPALAAAGASAMMDVSDSLLRDCGRIAAASGVLIDIDDPADDPADEARGAQDRRLAGARVALEPVAALAGETDPAAAARGWVLTGGEDHGLLATVPPGTVLPAGVSVIGRVHDPLTAPGVLVGSRPWEGPLGWDHFRA</sequence>
<keyword evidence="1" id="KW-0547">Nucleotide-binding</keyword>
<keyword evidence="1" id="KW-0784">Thiamine biosynthesis</keyword>
<dbReference type="InterPro" id="IPR036921">
    <property type="entry name" value="PurM-like_N_sf"/>
</dbReference>
<dbReference type="GO" id="GO:0009030">
    <property type="term" value="F:thiamine-phosphate kinase activity"/>
    <property type="evidence" value="ECO:0007669"/>
    <property type="project" value="UniProtKB-UniRule"/>
</dbReference>
<dbReference type="GO" id="GO:0009229">
    <property type="term" value="P:thiamine diphosphate biosynthetic process"/>
    <property type="evidence" value="ECO:0007669"/>
    <property type="project" value="UniProtKB-UniRule"/>
</dbReference>
<feature type="binding site" evidence="1">
    <location>
        <position position="44"/>
    </location>
    <ligand>
        <name>Mg(2+)</name>
        <dbReference type="ChEBI" id="CHEBI:18420"/>
        <label>4</label>
    </ligand>
</feature>
<name>A0A7T0LN17_9ACTO</name>
<feature type="binding site" evidence="1">
    <location>
        <position position="45"/>
    </location>
    <ligand>
        <name>Mg(2+)</name>
        <dbReference type="ChEBI" id="CHEBI:18420"/>
        <label>1</label>
    </ligand>
</feature>
<feature type="binding site" evidence="1">
    <location>
        <position position="46"/>
    </location>
    <ligand>
        <name>Mg(2+)</name>
        <dbReference type="ChEBI" id="CHEBI:18420"/>
        <label>1</label>
    </ligand>
</feature>
<feature type="binding site" evidence="1">
    <location>
        <position position="53"/>
    </location>
    <ligand>
        <name>substrate</name>
    </ligand>
</feature>
<dbReference type="Proteomes" id="UP000594637">
    <property type="component" value="Chromosome"/>
</dbReference>
<comment type="caution">
    <text evidence="1">Lacks conserved residue(s) required for the propagation of feature annotation.</text>
</comment>
<keyword evidence="1 3" id="KW-0808">Transferase</keyword>
<dbReference type="PANTHER" id="PTHR30270">
    <property type="entry name" value="THIAMINE-MONOPHOSPHATE KINASE"/>
    <property type="match status" value="1"/>
</dbReference>
<evidence type="ECO:0000256" key="1">
    <source>
        <dbReference type="HAMAP-Rule" id="MF_02128"/>
    </source>
</evidence>
<feature type="binding site" evidence="1">
    <location>
        <position position="221"/>
    </location>
    <ligand>
        <name>Mg(2+)</name>
        <dbReference type="ChEBI" id="CHEBI:18420"/>
        <label>5</label>
    </ligand>
</feature>
<dbReference type="KEGG" id="arep:ID810_08000"/>
<feature type="binding site" evidence="1">
    <location>
        <position position="75"/>
    </location>
    <ligand>
        <name>Mg(2+)</name>
        <dbReference type="ChEBI" id="CHEBI:18420"/>
        <label>2</label>
    </ligand>
</feature>
<keyword evidence="1" id="KW-0460">Magnesium</keyword>
<feature type="binding site" evidence="1">
    <location>
        <position position="337"/>
    </location>
    <ligand>
        <name>substrate</name>
    </ligand>
</feature>
<feature type="binding site" evidence="1">
    <location>
        <position position="123"/>
    </location>
    <ligand>
        <name>Mg(2+)</name>
        <dbReference type="ChEBI" id="CHEBI:18420"/>
        <label>1</label>
    </ligand>
</feature>
<dbReference type="AlphaFoldDB" id="A0A7T0LN17"/>
<dbReference type="Gene3D" id="3.30.1330.10">
    <property type="entry name" value="PurM-like, N-terminal domain"/>
    <property type="match status" value="1"/>
</dbReference>
<comment type="miscellaneous">
    <text evidence="1">Reaction mechanism of ThiL seems to utilize a direct, inline transfer of the gamma-phosphate of ATP to TMP rather than a phosphorylated enzyme intermediate.</text>
</comment>
<feature type="binding site" evidence="1">
    <location>
        <position position="291"/>
    </location>
    <ligand>
        <name>substrate</name>
    </ligand>
</feature>
<feature type="binding site" evidence="1">
    <location>
        <begin position="122"/>
        <end position="123"/>
    </location>
    <ligand>
        <name>ATP</name>
        <dbReference type="ChEBI" id="CHEBI:30616"/>
    </ligand>
</feature>
<dbReference type="UniPathway" id="UPA00060">
    <property type="reaction ID" value="UER00142"/>
</dbReference>
<dbReference type="EMBL" id="CP063989">
    <property type="protein sequence ID" value="QPL06642.1"/>
    <property type="molecule type" value="Genomic_DNA"/>
</dbReference>
<feature type="binding site" evidence="1">
    <location>
        <position position="75"/>
    </location>
    <ligand>
        <name>Mg(2+)</name>
        <dbReference type="ChEBI" id="CHEBI:18420"/>
        <label>3</label>
    </ligand>
</feature>
<reference evidence="3 4" key="1">
    <citation type="submission" date="2020-11" db="EMBL/GenBank/DDBJ databases">
        <title>Actinomyces sp. ZJ750.</title>
        <authorList>
            <person name="Zhou J."/>
        </authorList>
    </citation>
    <scope>NUCLEOTIDE SEQUENCE [LARGE SCALE GENOMIC DNA]</scope>
    <source>
        <strain evidence="3 4">ZJ750</strain>
    </source>
</reference>
<dbReference type="HAMAP" id="MF_02128">
    <property type="entry name" value="TMP_kinase"/>
    <property type="match status" value="1"/>
</dbReference>
<comment type="similarity">
    <text evidence="1">Belongs to the thiamine-monophosphate kinase family.</text>
</comment>
<organism evidence="3 4">
    <name type="scientific">Actinomyces respiraculi</name>
    <dbReference type="NCBI Taxonomy" id="2744574"/>
    <lineage>
        <taxon>Bacteria</taxon>
        <taxon>Bacillati</taxon>
        <taxon>Actinomycetota</taxon>
        <taxon>Actinomycetes</taxon>
        <taxon>Actinomycetales</taxon>
        <taxon>Actinomycetaceae</taxon>
        <taxon>Actinomyces</taxon>
    </lineage>
</organism>
<dbReference type="GO" id="GO:0005524">
    <property type="term" value="F:ATP binding"/>
    <property type="evidence" value="ECO:0007669"/>
    <property type="project" value="UniProtKB-UniRule"/>
</dbReference>
<feature type="binding site" evidence="1">
    <location>
        <position position="220"/>
    </location>
    <ligand>
        <name>ATP</name>
        <dbReference type="ChEBI" id="CHEBI:30616"/>
    </ligand>
</feature>
<evidence type="ECO:0000313" key="4">
    <source>
        <dbReference type="Proteomes" id="UP000594637"/>
    </source>
</evidence>
<dbReference type="InterPro" id="IPR036676">
    <property type="entry name" value="PurM-like_C_sf"/>
</dbReference>
<dbReference type="Pfam" id="PF00586">
    <property type="entry name" value="AIRS"/>
    <property type="match status" value="1"/>
</dbReference>
<dbReference type="InterPro" id="IPR006283">
    <property type="entry name" value="ThiL-like"/>
</dbReference>
<dbReference type="EC" id="2.7.4.16" evidence="1"/>
<gene>
    <name evidence="1" type="primary">thiL</name>
    <name evidence="3" type="ORF">ID810_08000</name>
</gene>
<feature type="binding site" evidence="1">
    <location>
        <position position="148"/>
    </location>
    <ligand>
        <name>ATP</name>
        <dbReference type="ChEBI" id="CHEBI:30616"/>
    </ligand>
</feature>
<keyword evidence="1" id="KW-0479">Metal-binding</keyword>
<dbReference type="Gene3D" id="3.90.650.10">
    <property type="entry name" value="PurM-like C-terminal domain"/>
    <property type="match status" value="1"/>
</dbReference>
<comment type="catalytic activity">
    <reaction evidence="1">
        <text>thiamine phosphate + ATP = thiamine diphosphate + ADP</text>
        <dbReference type="Rhea" id="RHEA:15913"/>
        <dbReference type="ChEBI" id="CHEBI:30616"/>
        <dbReference type="ChEBI" id="CHEBI:37575"/>
        <dbReference type="ChEBI" id="CHEBI:58937"/>
        <dbReference type="ChEBI" id="CHEBI:456216"/>
        <dbReference type="EC" id="2.7.4.16"/>
    </reaction>
</comment>
<accession>A0A7T0LN17</accession>
<feature type="binding site" evidence="1">
    <location>
        <position position="30"/>
    </location>
    <ligand>
        <name>Mg(2+)</name>
        <dbReference type="ChEBI" id="CHEBI:18420"/>
        <label>4</label>
    </ligand>
</feature>
<proteinExistence type="inferred from homology"/>
<dbReference type="SUPFAM" id="SSF55326">
    <property type="entry name" value="PurM N-terminal domain-like"/>
    <property type="match status" value="1"/>
</dbReference>
<keyword evidence="4" id="KW-1185">Reference proteome</keyword>
<comment type="function">
    <text evidence="1">Catalyzes the ATP-dependent phosphorylation of thiamine-monophosphate (TMP) to form thiamine-pyrophosphate (TPP), the active form of vitamin B1.</text>
</comment>
<dbReference type="CDD" id="cd02194">
    <property type="entry name" value="ThiL"/>
    <property type="match status" value="1"/>
</dbReference>
<comment type="pathway">
    <text evidence="1">Cofactor biosynthesis; thiamine diphosphate biosynthesis; thiamine diphosphate from thiamine phosphate: step 1/1.</text>
</comment>